<protein>
    <submittedName>
        <fullName evidence="2">Uncharacterized protein</fullName>
    </submittedName>
</protein>
<dbReference type="EMBL" id="JAACJM010000004">
    <property type="protein sequence ID" value="KAF5372852.1"/>
    <property type="molecule type" value="Genomic_DNA"/>
</dbReference>
<evidence type="ECO:0000313" key="2">
    <source>
        <dbReference type="EMBL" id="KAF5372852.1"/>
    </source>
</evidence>
<keyword evidence="3" id="KW-1185">Reference proteome</keyword>
<evidence type="ECO:0000256" key="1">
    <source>
        <dbReference type="SAM" id="MobiDB-lite"/>
    </source>
</evidence>
<feature type="compositionally biased region" description="Low complexity" evidence="1">
    <location>
        <begin position="251"/>
        <end position="260"/>
    </location>
</feature>
<accession>A0A8H5GXJ0</accession>
<feature type="region of interest" description="Disordered" evidence="1">
    <location>
        <begin position="246"/>
        <end position="306"/>
    </location>
</feature>
<feature type="region of interest" description="Disordered" evidence="1">
    <location>
        <begin position="170"/>
        <end position="216"/>
    </location>
</feature>
<evidence type="ECO:0000313" key="3">
    <source>
        <dbReference type="Proteomes" id="UP000559256"/>
    </source>
</evidence>
<organism evidence="2 3">
    <name type="scientific">Tetrapyrgos nigripes</name>
    <dbReference type="NCBI Taxonomy" id="182062"/>
    <lineage>
        <taxon>Eukaryota</taxon>
        <taxon>Fungi</taxon>
        <taxon>Dikarya</taxon>
        <taxon>Basidiomycota</taxon>
        <taxon>Agaricomycotina</taxon>
        <taxon>Agaricomycetes</taxon>
        <taxon>Agaricomycetidae</taxon>
        <taxon>Agaricales</taxon>
        <taxon>Marasmiineae</taxon>
        <taxon>Marasmiaceae</taxon>
        <taxon>Tetrapyrgos</taxon>
    </lineage>
</organism>
<proteinExistence type="predicted"/>
<comment type="caution">
    <text evidence="2">The sequence shown here is derived from an EMBL/GenBank/DDBJ whole genome shotgun (WGS) entry which is preliminary data.</text>
</comment>
<feature type="compositionally biased region" description="Polar residues" evidence="1">
    <location>
        <begin position="284"/>
        <end position="300"/>
    </location>
</feature>
<reference evidence="2 3" key="1">
    <citation type="journal article" date="2020" name="ISME J.">
        <title>Uncovering the hidden diversity of litter-decomposition mechanisms in mushroom-forming fungi.</title>
        <authorList>
            <person name="Floudas D."/>
            <person name="Bentzer J."/>
            <person name="Ahren D."/>
            <person name="Johansson T."/>
            <person name="Persson P."/>
            <person name="Tunlid A."/>
        </authorList>
    </citation>
    <scope>NUCLEOTIDE SEQUENCE [LARGE SCALE GENOMIC DNA]</scope>
    <source>
        <strain evidence="2 3">CBS 291.85</strain>
    </source>
</reference>
<dbReference type="OrthoDB" id="10594552at2759"/>
<gene>
    <name evidence="2" type="ORF">D9758_001538</name>
</gene>
<dbReference type="Proteomes" id="UP000559256">
    <property type="component" value="Unassembled WGS sequence"/>
</dbReference>
<name>A0A8H5GXJ0_9AGAR</name>
<dbReference type="AlphaFoldDB" id="A0A8H5GXJ0"/>
<sequence>MQQPRSEPDPANTQYAMNATDWDVLFDSERFEEIDDEGNIVPKGEPIEYELEMENPLHDAHASQSGGGTLMDELIETFSSPQFAIQESTFSDPSPPSSTKALARLYRSAGFLPGVATFPLTHLLSSSAPEADRHINMNPHPHPRPHSRLDPHQEVLHRYQQFFIHALSQAASAKARHHRKPKENGYGHTGRRRSAKPAGPRSSRVKGSRKSMPMSAAVKTRLKMDMEDVYHGYHGTLSRKVFGAGAGAGAGSSPPGSGSSQRIGINGTGTETETKWDEEMETEGTANGSTSMSTRQGTSEMESEDSRFVMQVEALSDRFSGAFISEC</sequence>